<protein>
    <submittedName>
        <fullName evidence="2">GNAT family N-acetyltransferase</fullName>
    </submittedName>
</protein>
<dbReference type="PANTHER" id="PTHR43792:SF1">
    <property type="entry name" value="N-ACETYLTRANSFERASE DOMAIN-CONTAINING PROTEIN"/>
    <property type="match status" value="1"/>
</dbReference>
<keyword evidence="2" id="KW-0808">Transferase</keyword>
<evidence type="ECO:0000313" key="3">
    <source>
        <dbReference type="Proteomes" id="UP000238707"/>
    </source>
</evidence>
<dbReference type="Gene3D" id="3.40.630.30">
    <property type="match status" value="1"/>
</dbReference>
<dbReference type="InterPro" id="IPR016181">
    <property type="entry name" value="Acyl_CoA_acyltransferase"/>
</dbReference>
<reference evidence="2 3" key="1">
    <citation type="submission" date="2016-12" db="EMBL/GenBank/DDBJ databases">
        <title>Diversity of luminous bacteria.</title>
        <authorList>
            <person name="Yoshizawa S."/>
            <person name="Kogure K."/>
        </authorList>
    </citation>
    <scope>NUCLEOTIDE SEQUENCE [LARGE SCALE GENOMIC DNA]</scope>
    <source>
        <strain evidence="2 3">LC2-408</strain>
    </source>
</reference>
<proteinExistence type="predicted"/>
<sequence length="182" mass="20884">MFKIETARLVLRDMMFEDQSAFVAMSQDAKYQRFYNEIDCEPSKYHQLTQLFVEQAEEDPRQSYQLAVESKESGKFIGTVCLRLEDNQQASMGCAFAREIQGKGLPIEAANALAGFGFSELGVHRIYAETIGENLAAIRLCKSLGMRQEACFKEHRFFKNKWWDTVVLAMLRSEWEGENNGK</sequence>
<dbReference type="GO" id="GO:0016747">
    <property type="term" value="F:acyltransferase activity, transferring groups other than amino-acyl groups"/>
    <property type="evidence" value="ECO:0007669"/>
    <property type="project" value="InterPro"/>
</dbReference>
<evidence type="ECO:0000313" key="2">
    <source>
        <dbReference type="EMBL" id="PQJ60117.1"/>
    </source>
</evidence>
<dbReference type="SUPFAM" id="SSF55729">
    <property type="entry name" value="Acyl-CoA N-acyltransferases (Nat)"/>
    <property type="match status" value="1"/>
</dbReference>
<organism evidence="2 3">
    <name type="scientific">Vibrio chagasii</name>
    <dbReference type="NCBI Taxonomy" id="170679"/>
    <lineage>
        <taxon>Bacteria</taxon>
        <taxon>Pseudomonadati</taxon>
        <taxon>Pseudomonadota</taxon>
        <taxon>Gammaproteobacteria</taxon>
        <taxon>Vibrionales</taxon>
        <taxon>Vibrionaceae</taxon>
        <taxon>Vibrio</taxon>
    </lineage>
</organism>
<accession>A0A2S7VD51</accession>
<dbReference type="PANTHER" id="PTHR43792">
    <property type="entry name" value="GNAT FAMILY, PUTATIVE (AFU_ORTHOLOGUE AFUA_3G00765)-RELATED-RELATED"/>
    <property type="match status" value="1"/>
</dbReference>
<gene>
    <name evidence="2" type="ORF">BTO10_12075</name>
</gene>
<dbReference type="AlphaFoldDB" id="A0A2S7VD51"/>
<dbReference type="InterPro" id="IPR000182">
    <property type="entry name" value="GNAT_dom"/>
</dbReference>
<comment type="caution">
    <text evidence="2">The sequence shown here is derived from an EMBL/GenBank/DDBJ whole genome shotgun (WGS) entry which is preliminary data.</text>
</comment>
<name>A0A2S7VD51_9VIBR</name>
<keyword evidence="3" id="KW-1185">Reference proteome</keyword>
<dbReference type="InterPro" id="IPR051531">
    <property type="entry name" value="N-acetyltransferase"/>
</dbReference>
<dbReference type="EMBL" id="MSCI01000002">
    <property type="protein sequence ID" value="PQJ60117.1"/>
    <property type="molecule type" value="Genomic_DNA"/>
</dbReference>
<dbReference type="RefSeq" id="WP_105024670.1">
    <property type="nucleotide sequence ID" value="NZ_MSCI01000002.1"/>
</dbReference>
<dbReference type="Proteomes" id="UP000238707">
    <property type="component" value="Unassembled WGS sequence"/>
</dbReference>
<feature type="domain" description="N-acetyltransferase" evidence="1">
    <location>
        <begin position="9"/>
        <end position="164"/>
    </location>
</feature>
<dbReference type="PROSITE" id="PS51186">
    <property type="entry name" value="GNAT"/>
    <property type="match status" value="1"/>
</dbReference>
<dbReference type="Pfam" id="PF13302">
    <property type="entry name" value="Acetyltransf_3"/>
    <property type="match status" value="1"/>
</dbReference>
<evidence type="ECO:0000259" key="1">
    <source>
        <dbReference type="PROSITE" id="PS51186"/>
    </source>
</evidence>